<comment type="caution">
    <text evidence="1">The sequence shown here is derived from an EMBL/GenBank/DDBJ whole genome shotgun (WGS) entry which is preliminary data.</text>
</comment>
<accession>W4LNT8</accession>
<evidence type="ECO:0000313" key="1">
    <source>
        <dbReference type="EMBL" id="ETW99544.1"/>
    </source>
</evidence>
<keyword evidence="2" id="KW-1185">Reference proteome</keyword>
<dbReference type="InterPro" id="IPR031723">
    <property type="entry name" value="DMSP_lyase"/>
</dbReference>
<gene>
    <name evidence="1" type="ORF">ETSY1_14590</name>
</gene>
<name>W4LNT8_ENTF1</name>
<dbReference type="Pfam" id="PF16867">
    <property type="entry name" value="DMSP_lyase"/>
    <property type="match status" value="1"/>
</dbReference>
<organism evidence="1 2">
    <name type="scientific">Entotheonella factor</name>
    <dbReference type="NCBI Taxonomy" id="1429438"/>
    <lineage>
        <taxon>Bacteria</taxon>
        <taxon>Pseudomonadati</taxon>
        <taxon>Nitrospinota/Tectimicrobiota group</taxon>
        <taxon>Candidatus Tectimicrobiota</taxon>
        <taxon>Candidatus Entotheonellia</taxon>
        <taxon>Candidatus Entotheonellales</taxon>
        <taxon>Candidatus Entotheonellaceae</taxon>
        <taxon>Candidatus Entotheonella</taxon>
    </lineage>
</organism>
<dbReference type="EMBL" id="AZHW01000435">
    <property type="protein sequence ID" value="ETW99544.1"/>
    <property type="molecule type" value="Genomic_DNA"/>
</dbReference>
<sequence>MISVTDILHHFTTLFERWLPHSADGEADLRQVLDELESAGEPQSFQAVVPPVVEEWLEKSCVLPCLPQHQALIQALLEMGGSLRWFAPSADYAGDEMAQSYAFVRLIGPPLFGQEAAPFLSDNVIAGFTLQAPNILYPSHWHLAVEFYDTLSGTGLWQIGDGPFEAKPPGTLIHHPSNAPHAMQTTDTPMLNAFCWVGDILTRPVVAAGCCSRLLQKDLNEDMAESERSEFSLKPTP</sequence>
<reference evidence="1 2" key="1">
    <citation type="journal article" date="2014" name="Nature">
        <title>An environmental bacterial taxon with a large and distinct metabolic repertoire.</title>
        <authorList>
            <person name="Wilson M.C."/>
            <person name="Mori T."/>
            <person name="Ruckert C."/>
            <person name="Uria A.R."/>
            <person name="Helf M.J."/>
            <person name="Takada K."/>
            <person name="Gernert C."/>
            <person name="Steffens U.A."/>
            <person name="Heycke N."/>
            <person name="Schmitt S."/>
            <person name="Rinke C."/>
            <person name="Helfrich E.J."/>
            <person name="Brachmann A.O."/>
            <person name="Gurgui C."/>
            <person name="Wakimoto T."/>
            <person name="Kracht M."/>
            <person name="Crusemann M."/>
            <person name="Hentschel U."/>
            <person name="Abe I."/>
            <person name="Matsunaga S."/>
            <person name="Kalinowski J."/>
            <person name="Takeyama H."/>
            <person name="Piel J."/>
        </authorList>
    </citation>
    <scope>NUCLEOTIDE SEQUENCE [LARGE SCALE GENOMIC DNA]</scope>
    <source>
        <strain evidence="2">TSY1</strain>
    </source>
</reference>
<evidence type="ECO:0008006" key="3">
    <source>
        <dbReference type="Google" id="ProtNLM"/>
    </source>
</evidence>
<dbReference type="SUPFAM" id="SSF51182">
    <property type="entry name" value="RmlC-like cupins"/>
    <property type="match status" value="1"/>
</dbReference>
<dbReference type="InterPro" id="IPR011051">
    <property type="entry name" value="RmlC_Cupin_sf"/>
</dbReference>
<dbReference type="AlphaFoldDB" id="W4LNT8"/>
<dbReference type="HOGENOM" id="CLU_107154_1_0_7"/>
<dbReference type="InterPro" id="IPR014710">
    <property type="entry name" value="RmlC-like_jellyroll"/>
</dbReference>
<protein>
    <recommendedName>
        <fullName evidence="3">Cupin 2 conserved barrel domain-containing protein</fullName>
    </recommendedName>
</protein>
<dbReference type="Proteomes" id="UP000019141">
    <property type="component" value="Unassembled WGS sequence"/>
</dbReference>
<dbReference type="GO" id="GO:0047869">
    <property type="term" value="F:dimethylpropiothetin dethiomethylase activity"/>
    <property type="evidence" value="ECO:0007669"/>
    <property type="project" value="InterPro"/>
</dbReference>
<proteinExistence type="predicted"/>
<evidence type="ECO:0000313" key="2">
    <source>
        <dbReference type="Proteomes" id="UP000019141"/>
    </source>
</evidence>
<dbReference type="Gene3D" id="2.60.120.10">
    <property type="entry name" value="Jelly Rolls"/>
    <property type="match status" value="1"/>
</dbReference>